<keyword evidence="2" id="KW-1185">Reference proteome</keyword>
<name>A0AAV6XHF6_9LAMI</name>
<evidence type="ECO:0000313" key="2">
    <source>
        <dbReference type="Proteomes" id="UP000826271"/>
    </source>
</evidence>
<reference evidence="1" key="1">
    <citation type="submission" date="2019-10" db="EMBL/GenBank/DDBJ databases">
        <authorList>
            <person name="Zhang R."/>
            <person name="Pan Y."/>
            <person name="Wang J."/>
            <person name="Ma R."/>
            <person name="Yu S."/>
        </authorList>
    </citation>
    <scope>NUCLEOTIDE SEQUENCE</scope>
    <source>
        <strain evidence="1">LA-IB0</strain>
        <tissue evidence="1">Leaf</tissue>
    </source>
</reference>
<sequence length="171" mass="19437">MLVSSKLYNRNAAALLAKKNGYLRVDCYGGLNQMRRDVSNMYLFASKEPVRVDCSKRKGSFDYVETVLPSLLEHHYISITSAMSQRRDRHPLYAKAALCQACHYALRLTTSQKKKDSELLEAIPKPFLSLQLRFEPDMGLNGKLLMDALWRVHRDDCVMGVGSALPDCFCE</sequence>
<comment type="caution">
    <text evidence="1">The sequence shown here is derived from an EMBL/GenBank/DDBJ whole genome shotgun (WGS) entry which is preliminary data.</text>
</comment>
<evidence type="ECO:0000313" key="1">
    <source>
        <dbReference type="EMBL" id="KAG8379852.1"/>
    </source>
</evidence>
<accession>A0AAV6XHF6</accession>
<dbReference type="EMBL" id="WHWC01000007">
    <property type="protein sequence ID" value="KAG8379852.1"/>
    <property type="molecule type" value="Genomic_DNA"/>
</dbReference>
<dbReference type="AlphaFoldDB" id="A0AAV6XHF6"/>
<protein>
    <submittedName>
        <fullName evidence="1">Uncharacterized protein</fullName>
    </submittedName>
</protein>
<dbReference type="Proteomes" id="UP000826271">
    <property type="component" value="Unassembled WGS sequence"/>
</dbReference>
<dbReference type="GO" id="GO:0005737">
    <property type="term" value="C:cytoplasm"/>
    <property type="evidence" value="ECO:0007669"/>
    <property type="project" value="TreeGrafter"/>
</dbReference>
<organism evidence="1 2">
    <name type="scientific">Buddleja alternifolia</name>
    <dbReference type="NCBI Taxonomy" id="168488"/>
    <lineage>
        <taxon>Eukaryota</taxon>
        <taxon>Viridiplantae</taxon>
        <taxon>Streptophyta</taxon>
        <taxon>Embryophyta</taxon>
        <taxon>Tracheophyta</taxon>
        <taxon>Spermatophyta</taxon>
        <taxon>Magnoliopsida</taxon>
        <taxon>eudicotyledons</taxon>
        <taxon>Gunneridae</taxon>
        <taxon>Pentapetalae</taxon>
        <taxon>asterids</taxon>
        <taxon>lamiids</taxon>
        <taxon>Lamiales</taxon>
        <taxon>Scrophulariaceae</taxon>
        <taxon>Buddlejeae</taxon>
        <taxon>Buddleja</taxon>
    </lineage>
</organism>
<dbReference type="PANTHER" id="PTHR31741:SF2">
    <property type="entry name" value="O-FUCOSYLTRANSFERASE 13"/>
    <property type="match status" value="1"/>
</dbReference>
<proteinExistence type="predicted"/>
<gene>
    <name evidence="1" type="ORF">BUALT_Bualt07G0132500</name>
</gene>
<dbReference type="PANTHER" id="PTHR31741">
    <property type="entry name" value="OS02G0726500 PROTEIN-RELATED"/>
    <property type="match status" value="1"/>
</dbReference>